<reference evidence="5" key="1">
    <citation type="submission" date="2017-02" db="UniProtKB">
        <authorList>
            <consortium name="WormBaseParasite"/>
        </authorList>
    </citation>
    <scope>IDENTIFICATION</scope>
</reference>
<dbReference type="EMBL" id="UYYF01004484">
    <property type="protein sequence ID" value="VDN04636.1"/>
    <property type="molecule type" value="Genomic_DNA"/>
</dbReference>
<dbReference type="WBParaSite" id="TCLT_0000721301-mRNA-1">
    <property type="protein sequence ID" value="TCLT_0000721301-mRNA-1"/>
    <property type="gene ID" value="TCLT_0000721301"/>
</dbReference>
<dbReference type="AlphaFoldDB" id="A0A0N5D2U0"/>
<dbReference type="GO" id="GO:0031932">
    <property type="term" value="C:TORC2 complex"/>
    <property type="evidence" value="ECO:0007669"/>
    <property type="project" value="InterPro"/>
</dbReference>
<evidence type="ECO:0000313" key="3">
    <source>
        <dbReference type="EMBL" id="VDN04636.1"/>
    </source>
</evidence>
<name>A0A0N5D2U0_THECL</name>
<dbReference type="InterPro" id="IPR028268">
    <property type="entry name" value="Pianissimo_fam"/>
</dbReference>
<reference evidence="3 4" key="2">
    <citation type="submission" date="2018-11" db="EMBL/GenBank/DDBJ databases">
        <authorList>
            <consortium name="Pathogen Informatics"/>
        </authorList>
    </citation>
    <scope>NUCLEOTIDE SEQUENCE [LARGE SCALE GENOMIC DNA]</scope>
</reference>
<accession>A0A0N5D2U0</accession>
<dbReference type="InterPro" id="IPR028267">
    <property type="entry name" value="Pianissimo_N"/>
</dbReference>
<keyword evidence="4" id="KW-1185">Reference proteome</keyword>
<evidence type="ECO:0000313" key="5">
    <source>
        <dbReference type="WBParaSite" id="TCLT_0000721301-mRNA-1"/>
    </source>
</evidence>
<proteinExistence type="predicted"/>
<evidence type="ECO:0000256" key="1">
    <source>
        <dbReference type="SAM" id="Coils"/>
    </source>
</evidence>
<keyword evidence="1" id="KW-0175">Coiled coil</keyword>
<dbReference type="STRING" id="103827.A0A0N5D2U0"/>
<dbReference type="GO" id="GO:0038203">
    <property type="term" value="P:TORC2 signaling"/>
    <property type="evidence" value="ECO:0007669"/>
    <property type="project" value="TreeGrafter"/>
</dbReference>
<dbReference type="OMA" id="CCCEILE"/>
<dbReference type="Pfam" id="PF14664">
    <property type="entry name" value="RICTOR_N"/>
    <property type="match status" value="1"/>
</dbReference>
<gene>
    <name evidence="3" type="ORF">TCLT_LOCUS7202</name>
</gene>
<evidence type="ECO:0000259" key="2">
    <source>
        <dbReference type="SMART" id="SM01308"/>
    </source>
</evidence>
<dbReference type="GO" id="GO:0051897">
    <property type="term" value="P:positive regulation of phosphatidylinositol 3-kinase/protein kinase B signal transduction"/>
    <property type="evidence" value="ECO:0007669"/>
    <property type="project" value="TreeGrafter"/>
</dbReference>
<feature type="domain" description="Rapamycin-insensitive companion of mTOR N-terminal" evidence="2">
    <location>
        <begin position="53"/>
        <end position="476"/>
    </location>
</feature>
<organism evidence="5">
    <name type="scientific">Thelazia callipaeda</name>
    <name type="common">Oriental eyeworm</name>
    <name type="synonym">Parasitic nematode</name>
    <dbReference type="NCBI Taxonomy" id="103827"/>
    <lineage>
        <taxon>Eukaryota</taxon>
        <taxon>Metazoa</taxon>
        <taxon>Ecdysozoa</taxon>
        <taxon>Nematoda</taxon>
        <taxon>Chromadorea</taxon>
        <taxon>Rhabditida</taxon>
        <taxon>Spirurina</taxon>
        <taxon>Spiruromorpha</taxon>
        <taxon>Thelazioidea</taxon>
        <taxon>Thelaziidae</taxon>
        <taxon>Thelazia</taxon>
    </lineage>
</organism>
<feature type="coiled-coil region" evidence="1">
    <location>
        <begin position="126"/>
        <end position="153"/>
    </location>
</feature>
<dbReference type="PANTHER" id="PTHR13298">
    <property type="entry name" value="CYTOSOLIC REGULATOR PIANISSIMO"/>
    <property type="match status" value="1"/>
</dbReference>
<protein>
    <submittedName>
        <fullName evidence="5">RICTOR_N domain-containing protein</fullName>
    </submittedName>
</protein>
<sequence>MSDRLSSSRCLFPSRKNEVMKERTVITTKEINLLLSKSFNTGEKNLWNSKEIITYLNELCAAVVLVNEFPSIMDNFYSTICKKVGKFLLSDRSSIRTLTYRILRKASRSVDDLSILIHMHVDIFVIRSLELEKNNLEERIEALKLCVLMLTRRNEMRSFDSESIRRHDSSLFFPVNVYRTILAIADGFLSMQLEKAKVEKNELAFTCFAILIEQIVVDPDIVLNSISIGWIVELLTYAAISDRLCSLICRVLCTWLDSPQLRSRAELRLVLDRIFAPIVEIGLFERKEALDVKQQSLSTNAPRLGNFSQIFLNLLRTWSGLLACSALSDRKTSTLKFFNYIGLNRSTHATNHNINDLVIQNCCELLELPYSKITFTNWHHAMEFYSTMHHPDTYKCLLRDDFILAEFKVLLKIDGEQTIANDLLVSYRAAVVYLLINADLIQALSRVILQDPDDSVALKGTLLLRDLLFAGASYLPREWKLRVLSLPTLVHSACEASGKSVTLKNHTMNYSDDELLFTFPGARNAFVLLHRLDVLNNIALMQKTQPLPVTNLQIFVQSNPKASRLRGTELLDIEVMGTDVEVTLNGLLTIVVDSDGNICWSVADKLFHFLQNDCVFEGLPVRYYEKCFEVIKMVFSFITPTSGSLTKFDGDHFIIMCCCRAVRVSLLFAKRDAQYEELISNFINDFVINASTDQLLNGPLSIKYLLNTGAMYYFAFLGTMSANKEGRKLLNTSPVLQLLVFFRYS</sequence>
<dbReference type="GO" id="GO:0043539">
    <property type="term" value="F:protein serine/threonine kinase activator activity"/>
    <property type="evidence" value="ECO:0007669"/>
    <property type="project" value="TreeGrafter"/>
</dbReference>
<dbReference type="OrthoDB" id="271111at2759"/>
<dbReference type="PANTHER" id="PTHR13298:SF11">
    <property type="entry name" value="RAPAMYCIN-INSENSITIVE COMPANION OF MTOR"/>
    <property type="match status" value="1"/>
</dbReference>
<dbReference type="Proteomes" id="UP000276776">
    <property type="component" value="Unassembled WGS sequence"/>
</dbReference>
<dbReference type="SMART" id="SM01308">
    <property type="entry name" value="RICTOR_N"/>
    <property type="match status" value="1"/>
</dbReference>
<evidence type="ECO:0000313" key="4">
    <source>
        <dbReference type="Proteomes" id="UP000276776"/>
    </source>
</evidence>